<protein>
    <submittedName>
        <fullName evidence="1">Uncharacterized protein</fullName>
    </submittedName>
</protein>
<accession>A0A086LNW3</accession>
<sequence length="93" mass="10393">LDFLARGLSGVSAREAARRPVVSLLRRHLSFAHSSAVHCGGASDSNAAGMPIQWRRRRRERLERAVGCLAFLRGRSRPRHLRRRRRAAGRGGV</sequence>
<name>A0A086LNW3_TOXGO</name>
<organism evidence="1 2">
    <name type="scientific">Toxoplasma gondii RUB</name>
    <dbReference type="NCBI Taxonomy" id="935652"/>
    <lineage>
        <taxon>Eukaryota</taxon>
        <taxon>Sar</taxon>
        <taxon>Alveolata</taxon>
        <taxon>Apicomplexa</taxon>
        <taxon>Conoidasida</taxon>
        <taxon>Coccidia</taxon>
        <taxon>Eucoccidiorida</taxon>
        <taxon>Eimeriorina</taxon>
        <taxon>Sarcocystidae</taxon>
        <taxon>Toxoplasma</taxon>
    </lineage>
</organism>
<dbReference type="EMBL" id="AFYV02002563">
    <property type="protein sequence ID" value="KFG58331.1"/>
    <property type="molecule type" value="Genomic_DNA"/>
</dbReference>
<gene>
    <name evidence="1" type="ORF">TGRUB_265510B</name>
</gene>
<dbReference type="AlphaFoldDB" id="A0A086LNW3"/>
<dbReference type="VEuPathDB" id="ToxoDB:TGRUB_265510B"/>
<feature type="non-terminal residue" evidence="1">
    <location>
        <position position="93"/>
    </location>
</feature>
<evidence type="ECO:0000313" key="2">
    <source>
        <dbReference type="Proteomes" id="UP000028834"/>
    </source>
</evidence>
<reference evidence="1 2" key="1">
    <citation type="submission" date="2014-05" db="EMBL/GenBank/DDBJ databases">
        <authorList>
            <person name="Sibley D."/>
            <person name="Venepally P."/>
            <person name="Karamycheva S."/>
            <person name="Hadjithomas M."/>
            <person name="Khan A."/>
            <person name="Brunk B."/>
            <person name="Roos D."/>
            <person name="Caler E."/>
            <person name="Lorenzi H."/>
        </authorList>
    </citation>
    <scope>NUCLEOTIDE SEQUENCE [LARGE SCALE GENOMIC DNA]</scope>
    <source>
        <strain evidence="1 2">RUB</strain>
    </source>
</reference>
<evidence type="ECO:0000313" key="1">
    <source>
        <dbReference type="EMBL" id="KFG58331.1"/>
    </source>
</evidence>
<comment type="caution">
    <text evidence="1">The sequence shown here is derived from an EMBL/GenBank/DDBJ whole genome shotgun (WGS) entry which is preliminary data.</text>
</comment>
<proteinExistence type="predicted"/>
<feature type="non-terminal residue" evidence="1">
    <location>
        <position position="1"/>
    </location>
</feature>
<dbReference type="Proteomes" id="UP000028834">
    <property type="component" value="Unassembled WGS sequence"/>
</dbReference>